<proteinExistence type="predicted"/>
<organism evidence="3 4">
    <name type="scientific">Xenorhabdus bovienii</name>
    <name type="common">Xenorhabdus nematophila subsp. bovienii</name>
    <dbReference type="NCBI Taxonomy" id="40576"/>
    <lineage>
        <taxon>Bacteria</taxon>
        <taxon>Pseudomonadati</taxon>
        <taxon>Pseudomonadota</taxon>
        <taxon>Gammaproteobacteria</taxon>
        <taxon>Enterobacterales</taxon>
        <taxon>Morganellaceae</taxon>
        <taxon>Xenorhabdus</taxon>
    </lineage>
</organism>
<dbReference type="GO" id="GO:0000166">
    <property type="term" value="F:nucleotide binding"/>
    <property type="evidence" value="ECO:0007669"/>
    <property type="project" value="UniProtKB-KW"/>
</dbReference>
<protein>
    <recommendedName>
        <fullName evidence="2">Acb2/Tad1 hairpin domain-containing protein</fullName>
    </recommendedName>
</protein>
<keyword evidence="1" id="KW-0547">Nucleotide-binding</keyword>
<dbReference type="Proteomes" id="UP000032930">
    <property type="component" value="Chromosome"/>
</dbReference>
<evidence type="ECO:0000256" key="1">
    <source>
        <dbReference type="ARBA" id="ARBA00022741"/>
    </source>
</evidence>
<dbReference type="Pfam" id="PF24729">
    <property type="entry name" value="Acb2_Tad1_hairpin"/>
    <property type="match status" value="1"/>
</dbReference>
<dbReference type="AlphaFoldDB" id="A0A0B6X8N0"/>
<dbReference type="RefSeq" id="WP_046336518.1">
    <property type="nucleotide sequence ID" value="NZ_CAWMEF010000001.1"/>
</dbReference>
<evidence type="ECO:0000313" key="3">
    <source>
        <dbReference type="EMBL" id="CDM89078.1"/>
    </source>
</evidence>
<sequence>MSQTFGQKAVGLSFNPSNDDAVSQCKQIFADAIDQLDDFGSSTESAEVRRLTSIAITEAQAAQMWSVKAITWKD</sequence>
<name>A0A0B6X8N0_XENBV</name>
<dbReference type="KEGG" id="xbv:XBW1_1721"/>
<reference evidence="3 4" key="1">
    <citation type="submission" date="2014-02" db="EMBL/GenBank/DDBJ databases">
        <authorList>
            <person name="Genoscope - CEA"/>
        </authorList>
    </citation>
    <scope>NUCLEOTIDE SEQUENCE [LARGE SCALE GENOMIC DNA]</scope>
    <source>
        <strain evidence="3 4">CS03</strain>
    </source>
</reference>
<accession>A0A0B6X8N0</accession>
<gene>
    <name evidence="3" type="ORF">XBW1_1721</name>
</gene>
<feature type="domain" description="Acb2/Tad1 hairpin" evidence="2">
    <location>
        <begin position="9"/>
        <end position="71"/>
    </location>
</feature>
<evidence type="ECO:0000313" key="4">
    <source>
        <dbReference type="Proteomes" id="UP000032930"/>
    </source>
</evidence>
<dbReference type="EMBL" id="FO818637">
    <property type="protein sequence ID" value="CDM89078.1"/>
    <property type="molecule type" value="Genomic_DNA"/>
</dbReference>
<dbReference type="InterPro" id="IPR056098">
    <property type="entry name" value="Acb2/Tad1_hairpin"/>
</dbReference>
<evidence type="ECO:0000259" key="2">
    <source>
        <dbReference type="Pfam" id="PF24729"/>
    </source>
</evidence>